<dbReference type="RefSeq" id="WP_306101942.1">
    <property type="nucleotide sequence ID" value="NZ_CP162601.1"/>
</dbReference>
<accession>A0AB39HGL7</accession>
<name>A0AB39HGL7_9VIBR</name>
<evidence type="ECO:0000313" key="1">
    <source>
        <dbReference type="EMBL" id="XDK25276.1"/>
    </source>
</evidence>
<dbReference type="EMBL" id="CP162601">
    <property type="protein sequence ID" value="XDK25276.1"/>
    <property type="molecule type" value="Genomic_DNA"/>
</dbReference>
<dbReference type="KEGG" id="vih:AB0763_01115"/>
<dbReference type="AlphaFoldDB" id="A0AB39HGL7"/>
<organism evidence="1">
    <name type="scientific">Vibrio sp. HB236076</name>
    <dbReference type="NCBI Taxonomy" id="3232307"/>
    <lineage>
        <taxon>Bacteria</taxon>
        <taxon>Pseudomonadati</taxon>
        <taxon>Pseudomonadota</taxon>
        <taxon>Gammaproteobacteria</taxon>
        <taxon>Vibrionales</taxon>
        <taxon>Vibrionaceae</taxon>
        <taxon>Vibrio</taxon>
    </lineage>
</organism>
<dbReference type="InterPro" id="IPR012659">
    <property type="entry name" value="CHP02444"/>
</dbReference>
<protein>
    <submittedName>
        <fullName evidence="1">TIGR02444 family protein</fullName>
    </submittedName>
</protein>
<proteinExistence type="predicted"/>
<dbReference type="NCBIfam" id="TIGR02444">
    <property type="entry name" value="TIGR02444 family protein"/>
    <property type="match status" value="1"/>
</dbReference>
<dbReference type="Pfam" id="PF09523">
    <property type="entry name" value="DUF2390"/>
    <property type="match status" value="1"/>
</dbReference>
<gene>
    <name evidence="1" type="ORF">AB0763_01115</name>
</gene>
<sequence length="159" mass="18597">MTQPQDFSPLTSEDFWQFSLHYYTVAGVKDACLTLQNRYHGNVNFALLLIWLDQHQLSFDRQGWQQLWHSLQRCEHLLTDFRELRRKLKASVVDTLYRESLQFELQLEQQQQHDLVATLATLSLVKNTDSPLAWQYCHQLGASDTLYQSLVPNASRGDV</sequence>
<reference evidence="1" key="1">
    <citation type="submission" date="2024-07" db="EMBL/GenBank/DDBJ databases">
        <title>Genome Analysis of a Potential Novel Vibrio Species Secreting pH- and Thermo-stable Alginate Lyase and its Application in Producing Alginate Oligosaccharides.</title>
        <authorList>
            <person name="Huang H."/>
            <person name="Bao K."/>
        </authorList>
    </citation>
    <scope>NUCLEOTIDE SEQUENCE</scope>
    <source>
        <strain evidence="1">HB236076</strain>
    </source>
</reference>